<dbReference type="AlphaFoldDB" id="A0A4R6IW89"/>
<dbReference type="GO" id="GO:0005886">
    <property type="term" value="C:plasma membrane"/>
    <property type="evidence" value="ECO:0007669"/>
    <property type="project" value="UniProtKB-SubCell"/>
</dbReference>
<feature type="transmembrane region" description="Helical" evidence="6">
    <location>
        <begin position="390"/>
        <end position="410"/>
    </location>
</feature>
<evidence type="ECO:0000256" key="2">
    <source>
        <dbReference type="ARBA" id="ARBA00022475"/>
    </source>
</evidence>
<keyword evidence="2" id="KW-1003">Cell membrane</keyword>
<evidence type="ECO:0000256" key="6">
    <source>
        <dbReference type="SAM" id="Phobius"/>
    </source>
</evidence>
<evidence type="ECO:0000256" key="5">
    <source>
        <dbReference type="ARBA" id="ARBA00023136"/>
    </source>
</evidence>
<sequence length="418" mass="47324">MPIQKIYLSLVKNRSVIVNFANLSFLQAANVLAQILLIPIIAHKAGLIEFGQIAVAGSYAAMVSILINYGSNQSGVKDVALHRTAPTALSQTFFSIYYTRGLLLVFSFLLLIGIYFLSPGHYRHFLSANTIILSEMLSPFFFFVGMQQLFLYNLTNLIAKIISALLIIFLITSSKEGIWVNFLIGIPGVLANIFLIFYIIRKYRLFHFSVSTAELIRYLKTNFYLTGNNACVQLQQSYFLFIVSGMGDGIVLAAYSLIDKIIWSFRMLIISFFNTIYPRAAVQYQQSPGAWQQMKRKLSYLISIVFLTIALVIFCFPDTIIRIIAPESNTLAAVYLQYVALVPFIAALNSLNVADLLIRHQYKYIFIIAVLLLMMAVIFAQILLSLHNPGLFGLYLLLIECSSIPLYLYFIRKSNRLY</sequence>
<protein>
    <submittedName>
        <fullName evidence="7">O-antigen/teichoic acid export membrane protein</fullName>
    </submittedName>
</protein>
<dbReference type="PANTHER" id="PTHR30250">
    <property type="entry name" value="PST FAMILY PREDICTED COLANIC ACID TRANSPORTER"/>
    <property type="match status" value="1"/>
</dbReference>
<proteinExistence type="predicted"/>
<evidence type="ECO:0000313" key="8">
    <source>
        <dbReference type="Proteomes" id="UP000295741"/>
    </source>
</evidence>
<keyword evidence="4 6" id="KW-1133">Transmembrane helix</keyword>
<feature type="transmembrane region" description="Helical" evidence="6">
    <location>
        <begin position="298"/>
        <end position="325"/>
    </location>
</feature>
<accession>A0A4R6IW89</accession>
<keyword evidence="3 6" id="KW-0812">Transmembrane</keyword>
<feature type="transmembrane region" description="Helical" evidence="6">
    <location>
        <begin position="238"/>
        <end position="255"/>
    </location>
</feature>
<feature type="transmembrane region" description="Helical" evidence="6">
    <location>
        <begin position="364"/>
        <end position="384"/>
    </location>
</feature>
<comment type="subcellular location">
    <subcellularLocation>
        <location evidence="1">Cell membrane</location>
        <topology evidence="1">Multi-pass membrane protein</topology>
    </subcellularLocation>
</comment>
<reference evidence="7 8" key="1">
    <citation type="submission" date="2019-03" db="EMBL/GenBank/DDBJ databases">
        <title>Genomic Encyclopedia of Archaeal and Bacterial Type Strains, Phase II (KMG-II): from individual species to whole genera.</title>
        <authorList>
            <person name="Goeker M."/>
        </authorList>
    </citation>
    <scope>NUCLEOTIDE SEQUENCE [LARGE SCALE GENOMIC DNA]</scope>
    <source>
        <strain evidence="7 8">DSM 28323</strain>
    </source>
</reference>
<feature type="transmembrane region" description="Helical" evidence="6">
    <location>
        <begin position="331"/>
        <end position="352"/>
    </location>
</feature>
<evidence type="ECO:0000256" key="3">
    <source>
        <dbReference type="ARBA" id="ARBA00022692"/>
    </source>
</evidence>
<dbReference type="InterPro" id="IPR050833">
    <property type="entry name" value="Poly_Biosynth_Transport"/>
</dbReference>
<keyword evidence="8" id="KW-1185">Reference proteome</keyword>
<evidence type="ECO:0000256" key="4">
    <source>
        <dbReference type="ARBA" id="ARBA00022989"/>
    </source>
</evidence>
<name>A0A4R6IW89_9BACT</name>
<feature type="transmembrane region" description="Helical" evidence="6">
    <location>
        <begin position="20"/>
        <end position="41"/>
    </location>
</feature>
<feature type="transmembrane region" description="Helical" evidence="6">
    <location>
        <begin position="97"/>
        <end position="118"/>
    </location>
</feature>
<evidence type="ECO:0000313" key="7">
    <source>
        <dbReference type="EMBL" id="TDO26942.1"/>
    </source>
</evidence>
<keyword evidence="5 6" id="KW-0472">Membrane</keyword>
<dbReference type="OrthoDB" id="9815702at2"/>
<evidence type="ECO:0000256" key="1">
    <source>
        <dbReference type="ARBA" id="ARBA00004651"/>
    </source>
</evidence>
<dbReference type="Proteomes" id="UP000295741">
    <property type="component" value="Unassembled WGS sequence"/>
</dbReference>
<comment type="caution">
    <text evidence="7">The sequence shown here is derived from an EMBL/GenBank/DDBJ whole genome shotgun (WGS) entry which is preliminary data.</text>
</comment>
<feature type="transmembrane region" description="Helical" evidence="6">
    <location>
        <begin position="124"/>
        <end position="144"/>
    </location>
</feature>
<gene>
    <name evidence="7" type="ORF">BC659_2257</name>
</gene>
<dbReference type="RefSeq" id="WP_133474814.1">
    <property type="nucleotide sequence ID" value="NZ_SNWP01000011.1"/>
</dbReference>
<dbReference type="EMBL" id="SNWP01000011">
    <property type="protein sequence ID" value="TDO26942.1"/>
    <property type="molecule type" value="Genomic_DNA"/>
</dbReference>
<feature type="transmembrane region" description="Helical" evidence="6">
    <location>
        <begin position="178"/>
        <end position="200"/>
    </location>
</feature>
<dbReference type="PANTHER" id="PTHR30250:SF11">
    <property type="entry name" value="O-ANTIGEN TRANSPORTER-RELATED"/>
    <property type="match status" value="1"/>
</dbReference>
<organism evidence="7 8">
    <name type="scientific">Sediminibacterium goheungense</name>
    <dbReference type="NCBI Taxonomy" id="1086393"/>
    <lineage>
        <taxon>Bacteria</taxon>
        <taxon>Pseudomonadati</taxon>
        <taxon>Bacteroidota</taxon>
        <taxon>Chitinophagia</taxon>
        <taxon>Chitinophagales</taxon>
        <taxon>Chitinophagaceae</taxon>
        <taxon>Sediminibacterium</taxon>
    </lineage>
</organism>
<feature type="transmembrane region" description="Helical" evidence="6">
    <location>
        <begin position="151"/>
        <end position="172"/>
    </location>
</feature>